<feature type="region of interest" description="Disordered" evidence="1">
    <location>
        <begin position="89"/>
        <end position="112"/>
    </location>
</feature>
<proteinExistence type="predicted"/>
<name>A0ABN9QKK4_9DINO</name>
<sequence>VAKDRADVGAIPCNGTVEAELKVSPKTTAIASSPAAALDAHATLKREGRAEAKATKRALKAKRRTGRIIAKIRRHASLAEIAKGLWTTGSRPQGAYRPSRPPPPPSANAQQRRQAAQAIAGKAPGRCLTTTLAVPLGDKDPGIEPRGQTILEWLSFKFADPNHHKRVTHAWRLIFAKTIGYGNKRWRKVVGPTSAVQAILVDAGWDCPTPREWPRHPREGKQAQQTWLLPRKDCGDWEQRRDEIDPSQWGFGFCQTTETGYWNDATKHLDGEGLQRGGADVHAATNVTNGSMRKGRFDQRALNICAVAGAQWPRKRLTSAGYQADTACPRCGAPSETLMHGVWLCPSIRDREDYQKSAALLPSALHAGVVA</sequence>
<dbReference type="Proteomes" id="UP001189429">
    <property type="component" value="Unassembled WGS sequence"/>
</dbReference>
<gene>
    <name evidence="2" type="ORF">PCOR1329_LOCUS12761</name>
</gene>
<dbReference type="EMBL" id="CAUYUJ010003747">
    <property type="protein sequence ID" value="CAK0806601.1"/>
    <property type="molecule type" value="Genomic_DNA"/>
</dbReference>
<evidence type="ECO:0000256" key="1">
    <source>
        <dbReference type="SAM" id="MobiDB-lite"/>
    </source>
</evidence>
<evidence type="ECO:0000313" key="3">
    <source>
        <dbReference type="Proteomes" id="UP001189429"/>
    </source>
</evidence>
<reference evidence="2" key="1">
    <citation type="submission" date="2023-10" db="EMBL/GenBank/DDBJ databases">
        <authorList>
            <person name="Chen Y."/>
            <person name="Shah S."/>
            <person name="Dougan E. K."/>
            <person name="Thang M."/>
            <person name="Chan C."/>
        </authorList>
    </citation>
    <scope>NUCLEOTIDE SEQUENCE [LARGE SCALE GENOMIC DNA]</scope>
</reference>
<organism evidence="2 3">
    <name type="scientific">Prorocentrum cordatum</name>
    <dbReference type="NCBI Taxonomy" id="2364126"/>
    <lineage>
        <taxon>Eukaryota</taxon>
        <taxon>Sar</taxon>
        <taxon>Alveolata</taxon>
        <taxon>Dinophyceae</taxon>
        <taxon>Prorocentrales</taxon>
        <taxon>Prorocentraceae</taxon>
        <taxon>Prorocentrum</taxon>
    </lineage>
</organism>
<accession>A0ABN9QKK4</accession>
<evidence type="ECO:0000313" key="2">
    <source>
        <dbReference type="EMBL" id="CAK0806601.1"/>
    </source>
</evidence>
<comment type="caution">
    <text evidence="2">The sequence shown here is derived from an EMBL/GenBank/DDBJ whole genome shotgun (WGS) entry which is preliminary data.</text>
</comment>
<protein>
    <submittedName>
        <fullName evidence="2">Uncharacterized protein</fullName>
    </submittedName>
</protein>
<keyword evidence="3" id="KW-1185">Reference proteome</keyword>
<feature type="non-terminal residue" evidence="2">
    <location>
        <position position="1"/>
    </location>
</feature>